<evidence type="ECO:0000256" key="1">
    <source>
        <dbReference type="SAM" id="Phobius"/>
    </source>
</evidence>
<gene>
    <name evidence="2" type="ORF">DSL99_1088</name>
</gene>
<dbReference type="PROSITE" id="PS51257">
    <property type="entry name" value="PROKAR_LIPOPROTEIN"/>
    <property type="match status" value="1"/>
</dbReference>
<feature type="transmembrane region" description="Helical" evidence="1">
    <location>
        <begin position="6"/>
        <end position="25"/>
    </location>
</feature>
<name>A0A4Q0PPZ8_9FLAO</name>
<keyword evidence="1" id="KW-0472">Membrane</keyword>
<keyword evidence="1" id="KW-1133">Transmembrane helix</keyword>
<evidence type="ECO:0000313" key="2">
    <source>
        <dbReference type="EMBL" id="RXG32282.1"/>
    </source>
</evidence>
<evidence type="ECO:0008006" key="4">
    <source>
        <dbReference type="Google" id="ProtNLM"/>
    </source>
</evidence>
<protein>
    <recommendedName>
        <fullName evidence="4">Lipoprotein</fullName>
    </recommendedName>
</protein>
<proteinExistence type="predicted"/>
<dbReference type="Proteomes" id="UP000290608">
    <property type="component" value="Unassembled WGS sequence"/>
</dbReference>
<accession>A0A4Q0PPZ8</accession>
<comment type="caution">
    <text evidence="2">The sequence shown here is derived from an EMBL/GenBank/DDBJ whole genome shotgun (WGS) entry which is preliminary data.</text>
</comment>
<organism evidence="2 3">
    <name type="scientific">Leeuwenhoekiella marinoflava</name>
    <dbReference type="NCBI Taxonomy" id="988"/>
    <lineage>
        <taxon>Bacteria</taxon>
        <taxon>Pseudomonadati</taxon>
        <taxon>Bacteroidota</taxon>
        <taxon>Flavobacteriia</taxon>
        <taxon>Flavobacteriales</taxon>
        <taxon>Flavobacteriaceae</taxon>
        <taxon>Leeuwenhoekiella</taxon>
    </lineage>
</organism>
<reference evidence="2 3" key="1">
    <citation type="submission" date="2018-07" db="EMBL/GenBank/DDBJ databases">
        <title>Leeuwenhoekiella genomics.</title>
        <authorList>
            <person name="Tahon G."/>
            <person name="Willems A."/>
        </authorList>
    </citation>
    <scope>NUCLEOTIDE SEQUENCE [LARGE SCALE GENOMIC DNA]</scope>
    <source>
        <strain evidence="2 3">LMG 1345</strain>
    </source>
</reference>
<sequence>MKRMSYIAILIILIAILMLGCGRLFGGMSKDRAAVTLEQYLTERFQKKLSFENLNRFFNEGNMNPNMFSVEIFDQQYPKIRFALHFDAKKMKEEDLLDQGGYQERSLKEMYTEAKTDYTIKQNITEQLENKGILTNFEYYSVNLNFTTTPSSLFIKNTISELLNTMNQNRDTLYCGGYFKFNIKTPVLSHSLLQGETIPGIEGWDFTHFTINTKAEAYTKLQSKINLDIIAYLKQSQASYRLHPTSKTYVNADTFDEAVWIQFLSDQNGSRSKEPVAWKEPITAVMLVFFDLETQKMLRTELHTIVDLKTFEERWEKIEELLPFTTTL</sequence>
<dbReference type="RefSeq" id="WP_073097950.1">
    <property type="nucleotide sequence ID" value="NZ_QOVL01000004.1"/>
</dbReference>
<dbReference type="AlphaFoldDB" id="A0A4Q0PPZ8"/>
<evidence type="ECO:0000313" key="3">
    <source>
        <dbReference type="Proteomes" id="UP000290608"/>
    </source>
</evidence>
<dbReference type="EMBL" id="QOVL01000004">
    <property type="protein sequence ID" value="RXG32282.1"/>
    <property type="molecule type" value="Genomic_DNA"/>
</dbReference>
<keyword evidence="1" id="KW-0812">Transmembrane</keyword>